<evidence type="ECO:0000313" key="5">
    <source>
        <dbReference type="Proteomes" id="UP000078572"/>
    </source>
</evidence>
<dbReference type="STRING" id="190721.ACS15_5171"/>
<dbReference type="Pfam" id="PF00582">
    <property type="entry name" value="Usp"/>
    <property type="match status" value="1"/>
</dbReference>
<keyword evidence="5" id="KW-1185">Reference proteome</keyword>
<proteinExistence type="inferred from homology"/>
<dbReference type="Gene3D" id="3.40.50.620">
    <property type="entry name" value="HUPs"/>
    <property type="match status" value="1"/>
</dbReference>
<evidence type="ECO:0000313" key="6">
    <source>
        <dbReference type="Proteomes" id="UP000575469"/>
    </source>
</evidence>
<dbReference type="CDD" id="cd00293">
    <property type="entry name" value="USP-like"/>
    <property type="match status" value="1"/>
</dbReference>
<reference evidence="4 6" key="3">
    <citation type="submission" date="2020-04" db="EMBL/GenBank/DDBJ databases">
        <title>Ralstonia insidiosa genome sequencing and assembly.</title>
        <authorList>
            <person name="Martins R.C.R."/>
            <person name="Perdigao-Neto L.V."/>
            <person name="Levin A.S.S."/>
            <person name="Costa S.F."/>
        </authorList>
    </citation>
    <scope>NUCLEOTIDE SEQUENCE [LARGE SCALE GENOMIC DNA]</scope>
    <source>
        <strain evidence="4 6">5047</strain>
    </source>
</reference>
<dbReference type="EMBL" id="CP016023">
    <property type="protein sequence ID" value="ANJ75530.1"/>
    <property type="molecule type" value="Genomic_DNA"/>
</dbReference>
<reference evidence="5" key="1">
    <citation type="submission" date="2016-06" db="EMBL/GenBank/DDBJ databases">
        <authorList>
            <person name="Xu Y."/>
            <person name="Nagy A."/>
            <person name="Yan X."/>
            <person name="Kim S.W."/>
            <person name="Haley B."/>
            <person name="Liu N.T."/>
            <person name="Nou X."/>
        </authorList>
    </citation>
    <scope>NUCLEOTIDE SEQUENCE [LARGE SCALE GENOMIC DNA]</scope>
    <source>
        <strain evidence="5">ATCC 49129</strain>
    </source>
</reference>
<evidence type="ECO:0000313" key="3">
    <source>
        <dbReference type="EMBL" id="ANJ75530.1"/>
    </source>
</evidence>
<comment type="similarity">
    <text evidence="1">Belongs to the universal stress protein A family.</text>
</comment>
<dbReference type="InterPro" id="IPR006016">
    <property type="entry name" value="UspA"/>
</dbReference>
<name>A0A192A4X2_9RALS</name>
<dbReference type="PANTHER" id="PTHR46268:SF6">
    <property type="entry name" value="UNIVERSAL STRESS PROTEIN UP12"/>
    <property type="match status" value="1"/>
</dbReference>
<dbReference type="PANTHER" id="PTHR46268">
    <property type="entry name" value="STRESS RESPONSE PROTEIN NHAX"/>
    <property type="match status" value="1"/>
</dbReference>
<reference evidence="3" key="2">
    <citation type="submission" date="2016-06" db="EMBL/GenBank/DDBJ databases">
        <authorList>
            <person name="Kjaerup R.B."/>
            <person name="Dalgaard T.S."/>
            <person name="Juul-Madsen H.R."/>
        </authorList>
    </citation>
    <scope>NUCLEOTIDE SEQUENCE [LARGE SCALE GENOMIC DNA]</scope>
    <source>
        <strain evidence="3">ATCC 49129</strain>
    </source>
</reference>
<evidence type="ECO:0000256" key="1">
    <source>
        <dbReference type="ARBA" id="ARBA00008791"/>
    </source>
</evidence>
<dbReference type="GeneID" id="61529080"/>
<protein>
    <submittedName>
        <fullName evidence="3 4">Universal stress protein</fullName>
    </submittedName>
</protein>
<dbReference type="InterPro" id="IPR006015">
    <property type="entry name" value="Universal_stress_UspA"/>
</dbReference>
<accession>A0A192A4X2</accession>
<feature type="domain" description="UspA" evidence="2">
    <location>
        <begin position="1"/>
        <end position="146"/>
    </location>
</feature>
<dbReference type="EMBL" id="JABBZM010000013">
    <property type="protein sequence ID" value="NMV39226.1"/>
    <property type="molecule type" value="Genomic_DNA"/>
</dbReference>
<gene>
    <name evidence="3" type="ORF">A9Y76_23845</name>
    <name evidence="4" type="ORF">HGR00_15035</name>
</gene>
<dbReference type="OrthoDB" id="8547832at2"/>
<dbReference type="PRINTS" id="PR01438">
    <property type="entry name" value="UNVRSLSTRESS"/>
</dbReference>
<organism evidence="3 5">
    <name type="scientific">Ralstonia insidiosa</name>
    <dbReference type="NCBI Taxonomy" id="190721"/>
    <lineage>
        <taxon>Bacteria</taxon>
        <taxon>Pseudomonadati</taxon>
        <taxon>Pseudomonadota</taxon>
        <taxon>Betaproteobacteria</taxon>
        <taxon>Burkholderiales</taxon>
        <taxon>Burkholderiaceae</taxon>
        <taxon>Ralstonia</taxon>
    </lineage>
</organism>
<evidence type="ECO:0000313" key="4">
    <source>
        <dbReference type="EMBL" id="NMV39226.1"/>
    </source>
</evidence>
<evidence type="ECO:0000259" key="2">
    <source>
        <dbReference type="Pfam" id="PF00582"/>
    </source>
</evidence>
<dbReference type="RefSeq" id="WP_064808171.1">
    <property type="nucleotide sequence ID" value="NZ_CP016023.1"/>
</dbReference>
<dbReference type="Proteomes" id="UP000575469">
    <property type="component" value="Unassembled WGS sequence"/>
</dbReference>
<dbReference type="Proteomes" id="UP000078572">
    <property type="component" value="Chromosome 2"/>
</dbReference>
<dbReference type="AlphaFoldDB" id="A0A192A4X2"/>
<sequence length="155" mass="16740">MYQRILAGFDGSHEARLAVDQAAALAQAFGGRVRIVWAIGSPTMPESREIYSVDTLRNTEHQSADHALAELQRTLEGAGVVVETGVLMLDSTDDDIGNALEHEAVRWQADTIVVGSQNRSGLSRILLGSVAERTVKLSRRTVIVVRAQHADHTGG</sequence>
<dbReference type="SUPFAM" id="SSF52402">
    <property type="entry name" value="Adenine nucleotide alpha hydrolases-like"/>
    <property type="match status" value="1"/>
</dbReference>
<dbReference type="InterPro" id="IPR014729">
    <property type="entry name" value="Rossmann-like_a/b/a_fold"/>
</dbReference>